<keyword evidence="5 16" id="KW-0732">Signal</keyword>
<dbReference type="Proteomes" id="UP000481861">
    <property type="component" value="Unassembled WGS sequence"/>
</dbReference>
<evidence type="ECO:0000256" key="13">
    <source>
        <dbReference type="ARBA" id="ARBA00044502"/>
    </source>
</evidence>
<dbReference type="EC" id="1.14.99.56" evidence="15"/>
<evidence type="ECO:0000256" key="7">
    <source>
        <dbReference type="ARBA" id="ARBA00023002"/>
    </source>
</evidence>
<evidence type="ECO:0000256" key="16">
    <source>
        <dbReference type="SAM" id="SignalP"/>
    </source>
</evidence>
<feature type="chain" id="PRO_5028886849" description="AA9 family lytic polysaccharide monooxygenase" evidence="16">
    <location>
        <begin position="21"/>
        <end position="234"/>
    </location>
</feature>
<reference evidence="18 19" key="1">
    <citation type="submission" date="2020-01" db="EMBL/GenBank/DDBJ databases">
        <authorList>
            <consortium name="DOE Joint Genome Institute"/>
            <person name="Haridas S."/>
            <person name="Albert R."/>
            <person name="Binder M."/>
            <person name="Bloem J."/>
            <person name="Labutti K."/>
            <person name="Salamov A."/>
            <person name="Andreopoulos B."/>
            <person name="Baker S.E."/>
            <person name="Barry K."/>
            <person name="Bills G."/>
            <person name="Bluhm B.H."/>
            <person name="Cannon C."/>
            <person name="Castanera R."/>
            <person name="Culley D.E."/>
            <person name="Daum C."/>
            <person name="Ezra D."/>
            <person name="Gonzalez J.B."/>
            <person name="Henrissat B."/>
            <person name="Kuo A."/>
            <person name="Liang C."/>
            <person name="Lipzen A."/>
            <person name="Lutzoni F."/>
            <person name="Magnuson J."/>
            <person name="Mondo S."/>
            <person name="Nolan M."/>
            <person name="Ohm R."/>
            <person name="Pangilinan J."/>
            <person name="Park H.-J.H."/>
            <person name="Ramirez L."/>
            <person name="Alfaro M."/>
            <person name="Sun H."/>
            <person name="Tritt A."/>
            <person name="Yoshinaga Y."/>
            <person name="Zwiers L.-H.L."/>
            <person name="Turgeon B.G."/>
            <person name="Goodwin S.B."/>
            <person name="Spatafora J.W."/>
            <person name="Crous P.W."/>
            <person name="Grigoriev I.V."/>
        </authorList>
    </citation>
    <scope>NUCLEOTIDE SEQUENCE [LARGE SCALE GENOMIC DNA]</scope>
    <source>
        <strain evidence="18 19">CBS 611.86</strain>
    </source>
</reference>
<evidence type="ECO:0000256" key="15">
    <source>
        <dbReference type="RuleBase" id="RU368122"/>
    </source>
</evidence>
<evidence type="ECO:0000313" key="18">
    <source>
        <dbReference type="EMBL" id="KAF2877165.1"/>
    </source>
</evidence>
<dbReference type="GO" id="GO:0004497">
    <property type="term" value="F:monooxygenase activity"/>
    <property type="evidence" value="ECO:0007669"/>
    <property type="project" value="UniProtKB-KW"/>
</dbReference>
<dbReference type="PANTHER" id="PTHR33353">
    <property type="entry name" value="PUTATIVE (AFU_ORTHOLOGUE AFUA_1G12560)-RELATED"/>
    <property type="match status" value="1"/>
</dbReference>
<evidence type="ECO:0000256" key="8">
    <source>
        <dbReference type="ARBA" id="ARBA00023008"/>
    </source>
</evidence>
<evidence type="ECO:0000313" key="19">
    <source>
        <dbReference type="Proteomes" id="UP000481861"/>
    </source>
</evidence>
<dbReference type="GO" id="GO:0046872">
    <property type="term" value="F:metal ion binding"/>
    <property type="evidence" value="ECO:0007669"/>
    <property type="project" value="UniProtKB-KW"/>
</dbReference>
<keyword evidence="10 15" id="KW-1015">Disulfide bond</keyword>
<evidence type="ECO:0000256" key="11">
    <source>
        <dbReference type="ARBA" id="ARBA00023277"/>
    </source>
</evidence>
<sequence>MKFCTSLLAAVAAAASTASAHTIFLSVNGGAVGDGVRVPSYDGPITEVTSNDIVCNGGPNPTQKTNTVITVQAGSKAALTWRHTLTSGPDNIIDASHKGPVMAYMKKVSDAKTDSGVGGGWFKIFSDAFDGSKWGVDRLIASKGVQTVTIPACIAPGQYLLRGELIALHSAGSSKGAQFYMECAQLNVVGGSASATPPSVSLPGAYKADDAGILYNLYGGSKTYTAPGPKVFAC</sequence>
<comment type="catalytic activity">
    <reaction evidence="14 15">
        <text>[(1-&gt;4)-beta-D-glucosyl]n+m + reduced acceptor + O2 = 4-dehydro-beta-D-glucosyl-[(1-&gt;4)-beta-D-glucosyl]n-1 + [(1-&gt;4)-beta-D-glucosyl]m + acceptor + H2O.</text>
        <dbReference type="EC" id="1.14.99.56"/>
    </reaction>
</comment>
<comment type="caution">
    <text evidence="18">The sequence shown here is derived from an EMBL/GenBank/DDBJ whole genome shotgun (WGS) entry which is preliminary data.</text>
</comment>
<feature type="domain" description="Auxiliary Activity family 9 catalytic" evidence="17">
    <location>
        <begin position="40"/>
        <end position="221"/>
    </location>
</feature>
<evidence type="ECO:0000256" key="5">
    <source>
        <dbReference type="ARBA" id="ARBA00022729"/>
    </source>
</evidence>
<keyword evidence="6 15" id="KW-0136">Cellulose degradation</keyword>
<keyword evidence="9" id="KW-0503">Monooxygenase</keyword>
<evidence type="ECO:0000256" key="6">
    <source>
        <dbReference type="ARBA" id="ARBA00023001"/>
    </source>
</evidence>
<evidence type="ECO:0000256" key="9">
    <source>
        <dbReference type="ARBA" id="ARBA00023033"/>
    </source>
</evidence>
<name>A0A7C8MX81_9PLEO</name>
<dbReference type="Gene3D" id="2.70.50.70">
    <property type="match status" value="1"/>
</dbReference>
<proteinExistence type="inferred from homology"/>
<comment type="function">
    <text evidence="15">Lytic polysaccharide monooxygenase (LMPO) that depolymerizes crystalline and amorphous polysaccharides via the oxidation of scissile alpha- or beta-(1-4)-glycosidic bonds, yielding C1 and/or C4 oxidation products. Catalysis by LPMOs requires the reduction of the active-site copper from Cu(II) to Cu(I) by a reducing agent and H(2)O(2) or O(2) as a cosubstrate.</text>
</comment>
<keyword evidence="8" id="KW-0186">Copper</keyword>
<accession>A0A7C8MX81</accession>
<comment type="similarity">
    <text evidence="13">Belongs to the polysaccharide monooxygenase AA9 family.</text>
</comment>
<evidence type="ECO:0000256" key="4">
    <source>
        <dbReference type="ARBA" id="ARBA00022723"/>
    </source>
</evidence>
<comment type="domain">
    <text evidence="15">Has a modular structure: an endo-beta-1,4-glucanase catalytic module at the N-terminus, a linker rich in serines and threonines, and a C-terminal carbohydrate-binding module (CBM).</text>
</comment>
<dbReference type="GO" id="GO:0005576">
    <property type="term" value="C:extracellular region"/>
    <property type="evidence" value="ECO:0007669"/>
    <property type="project" value="UniProtKB-SubCell"/>
</dbReference>
<keyword evidence="19" id="KW-1185">Reference proteome</keyword>
<keyword evidence="11 15" id="KW-0119">Carbohydrate metabolism</keyword>
<dbReference type="InterPro" id="IPR049892">
    <property type="entry name" value="AA9"/>
</dbReference>
<dbReference type="OrthoDB" id="5558646at2759"/>
<dbReference type="EMBL" id="JAADJZ010000002">
    <property type="protein sequence ID" value="KAF2877165.1"/>
    <property type="molecule type" value="Genomic_DNA"/>
</dbReference>
<keyword evidence="18" id="KW-0378">Hydrolase</keyword>
<evidence type="ECO:0000256" key="3">
    <source>
        <dbReference type="ARBA" id="ARBA00022525"/>
    </source>
</evidence>
<dbReference type="Pfam" id="PF03443">
    <property type="entry name" value="AA9"/>
    <property type="match status" value="1"/>
</dbReference>
<dbReference type="GO" id="GO:0030245">
    <property type="term" value="P:cellulose catabolic process"/>
    <property type="evidence" value="ECO:0007669"/>
    <property type="project" value="UniProtKB-UniRule"/>
</dbReference>
<gene>
    <name evidence="18" type="ORF">BDV95DRAFT_625187</name>
</gene>
<evidence type="ECO:0000256" key="10">
    <source>
        <dbReference type="ARBA" id="ARBA00023157"/>
    </source>
</evidence>
<dbReference type="CDD" id="cd21175">
    <property type="entry name" value="LPMO_AA9"/>
    <property type="match status" value="1"/>
</dbReference>
<dbReference type="PANTHER" id="PTHR33353:SF18">
    <property type="entry name" value="ENDOGLUCANASE II"/>
    <property type="match status" value="1"/>
</dbReference>
<evidence type="ECO:0000256" key="2">
    <source>
        <dbReference type="ARBA" id="ARBA00004613"/>
    </source>
</evidence>
<feature type="signal peptide" evidence="16">
    <location>
        <begin position="1"/>
        <end position="20"/>
    </location>
</feature>
<keyword evidence="12 15" id="KW-0624">Polysaccharide degradation</keyword>
<dbReference type="GO" id="GO:0030248">
    <property type="term" value="F:cellulose binding"/>
    <property type="evidence" value="ECO:0007669"/>
    <property type="project" value="UniProtKB-UniRule"/>
</dbReference>
<keyword evidence="3 15" id="KW-0964">Secreted</keyword>
<evidence type="ECO:0000256" key="14">
    <source>
        <dbReference type="ARBA" id="ARBA00045077"/>
    </source>
</evidence>
<evidence type="ECO:0000259" key="17">
    <source>
        <dbReference type="Pfam" id="PF03443"/>
    </source>
</evidence>
<comment type="cofactor">
    <cofactor evidence="1">
        <name>Cu(2+)</name>
        <dbReference type="ChEBI" id="CHEBI:29036"/>
    </cofactor>
</comment>
<keyword evidence="7" id="KW-0560">Oxidoreductase</keyword>
<comment type="subcellular location">
    <subcellularLocation>
        <location evidence="2 15">Secreted</location>
    </subcellularLocation>
</comment>
<dbReference type="InterPro" id="IPR005103">
    <property type="entry name" value="AA9_LPMO"/>
</dbReference>
<protein>
    <recommendedName>
        <fullName evidence="15">AA9 family lytic polysaccharide monooxygenase</fullName>
        <ecNumber evidence="15">1.14.99.56</ecNumber>
    </recommendedName>
    <alternativeName>
        <fullName evidence="15">Endo-beta-1,4-glucanase</fullName>
    </alternativeName>
    <alternativeName>
        <fullName evidence="15">Glycosyl hydrolase 61 family protein</fullName>
    </alternativeName>
</protein>
<dbReference type="GO" id="GO:0008810">
    <property type="term" value="F:cellulase activity"/>
    <property type="evidence" value="ECO:0007669"/>
    <property type="project" value="UniProtKB-UniRule"/>
</dbReference>
<organism evidence="18 19">
    <name type="scientific">Massariosphaeria phaeospora</name>
    <dbReference type="NCBI Taxonomy" id="100035"/>
    <lineage>
        <taxon>Eukaryota</taxon>
        <taxon>Fungi</taxon>
        <taxon>Dikarya</taxon>
        <taxon>Ascomycota</taxon>
        <taxon>Pezizomycotina</taxon>
        <taxon>Dothideomycetes</taxon>
        <taxon>Pleosporomycetidae</taxon>
        <taxon>Pleosporales</taxon>
        <taxon>Pleosporales incertae sedis</taxon>
        <taxon>Massariosphaeria</taxon>
    </lineage>
</organism>
<keyword evidence="4" id="KW-0479">Metal-binding</keyword>
<evidence type="ECO:0000256" key="12">
    <source>
        <dbReference type="ARBA" id="ARBA00023326"/>
    </source>
</evidence>
<dbReference type="AlphaFoldDB" id="A0A7C8MX81"/>
<evidence type="ECO:0000256" key="1">
    <source>
        <dbReference type="ARBA" id="ARBA00001973"/>
    </source>
</evidence>